<evidence type="ECO:0000256" key="2">
    <source>
        <dbReference type="SAM" id="Phobius"/>
    </source>
</evidence>
<feature type="region of interest" description="Disordered" evidence="1">
    <location>
        <begin position="488"/>
        <end position="525"/>
    </location>
</feature>
<feature type="compositionally biased region" description="Polar residues" evidence="1">
    <location>
        <begin position="340"/>
        <end position="357"/>
    </location>
</feature>
<dbReference type="GeneID" id="24920437"/>
<feature type="compositionally biased region" description="Low complexity" evidence="1">
    <location>
        <begin position="251"/>
        <end position="271"/>
    </location>
</feature>
<evidence type="ECO:0000313" key="3">
    <source>
        <dbReference type="EMBL" id="CBK23456.2"/>
    </source>
</evidence>
<evidence type="ECO:0000256" key="1">
    <source>
        <dbReference type="SAM" id="MobiDB-lite"/>
    </source>
</evidence>
<feature type="region of interest" description="Disordered" evidence="1">
    <location>
        <begin position="187"/>
        <end position="209"/>
    </location>
</feature>
<feature type="region of interest" description="Disordered" evidence="1">
    <location>
        <begin position="223"/>
        <end position="407"/>
    </location>
</feature>
<protein>
    <submittedName>
        <fullName evidence="3">Uncharacterized protein</fullName>
    </submittedName>
</protein>
<proteinExistence type="predicted"/>
<name>D8M6N8_BLAHO</name>
<sequence>MEKYSHSGWGSMKSVSTASHFNPEEYPLLAELAEFLVQLQSMNSYEDNVQALASGTILCNIFADSINSDGIEGYHHDAKASSELAEENFSVLRRACHGIQIPDACIVTVKNFENGDYDLIELMLVMFTIRGMAYGLTDVPEDLERKLRDYEIKINSLPKRDVRVCQNILHIFRLQNNNKDIPVIESLSDSTSESSHEVMDDTAFYQSDEEDIDLRKLPEEIMDSVNSNPIGSSGHSGNGGINRDALPTEVSDSMNSNPISSSGHSGSGLINRNALPTNLSDSMRSKSSISSGSTSTDSEERQQRGGDNDNGDGHLVGYVDTRPENFQPGRDPAFQPESLGGSTNQNSMAASGYNSLKQGDKQHGGSTQVDTRPEDVDIRTINSLSTEDKQSDDNYSRPDALPEDVLPGTNPALRPEEFVPGVPESGGSVDPFQHLRHHWDPLDNWEPLPIEDQEFETEKDCEFPFLWDDTSPLTLDDRIQRMVDALHPKSTTVVPKPPSETSSVSSSEDRVDLPSPGPQPPVIKDRRDVMKDMDNMGRFPDSSELHFQPIPLSKATFPSRKPSPYIIALFVVLMLCCVAGFITCGVLLAKIN</sequence>
<reference evidence="3" key="1">
    <citation type="submission" date="2010-02" db="EMBL/GenBank/DDBJ databases">
        <title>Sequencing and annotation of the Blastocystis hominis genome.</title>
        <authorList>
            <person name="Wincker P."/>
        </authorList>
    </citation>
    <scope>NUCLEOTIDE SEQUENCE</scope>
    <source>
        <strain evidence="3">Singapore isolate B</strain>
    </source>
</reference>
<feature type="compositionally biased region" description="Low complexity" evidence="1">
    <location>
        <begin position="490"/>
        <end position="506"/>
    </location>
</feature>
<dbReference type="EMBL" id="FN668661">
    <property type="protein sequence ID" value="CBK23456.2"/>
    <property type="molecule type" value="Genomic_DNA"/>
</dbReference>
<accession>D8M6N8</accession>
<keyword evidence="2" id="KW-1133">Transmembrane helix</keyword>
<feature type="compositionally biased region" description="Basic and acidic residues" evidence="1">
    <location>
        <begin position="386"/>
        <end position="396"/>
    </location>
</feature>
<feature type="compositionally biased region" description="Low complexity" evidence="1">
    <location>
        <begin position="280"/>
        <end position="296"/>
    </location>
</feature>
<dbReference type="RefSeq" id="XP_012897504.1">
    <property type="nucleotide sequence ID" value="XM_013042050.1"/>
</dbReference>
<dbReference type="AlphaFoldDB" id="D8M6N8"/>
<dbReference type="Proteomes" id="UP000008312">
    <property type="component" value="Unassembled WGS sequence"/>
</dbReference>
<keyword evidence="2" id="KW-0472">Membrane</keyword>
<dbReference type="OrthoDB" id="10652895at2759"/>
<gene>
    <name evidence="3" type="ORF">GSBLH_T00003333001</name>
</gene>
<organism evidence="3">
    <name type="scientific">Blastocystis hominis</name>
    <dbReference type="NCBI Taxonomy" id="12968"/>
    <lineage>
        <taxon>Eukaryota</taxon>
        <taxon>Sar</taxon>
        <taxon>Stramenopiles</taxon>
        <taxon>Bigyra</taxon>
        <taxon>Opalozoa</taxon>
        <taxon>Opalinata</taxon>
        <taxon>Blastocystidae</taxon>
        <taxon>Blastocystis</taxon>
    </lineage>
</organism>
<feature type="compositionally biased region" description="Basic and acidic residues" evidence="1">
    <location>
        <begin position="298"/>
        <end position="307"/>
    </location>
</feature>
<dbReference type="InParanoid" id="D8M6N8"/>
<keyword evidence="2" id="KW-0812">Transmembrane</keyword>
<keyword evidence="4" id="KW-1185">Reference proteome</keyword>
<feature type="transmembrane region" description="Helical" evidence="2">
    <location>
        <begin position="565"/>
        <end position="589"/>
    </location>
</feature>
<evidence type="ECO:0000313" key="4">
    <source>
        <dbReference type="Proteomes" id="UP000008312"/>
    </source>
</evidence>